<feature type="non-terminal residue" evidence="2">
    <location>
        <position position="138"/>
    </location>
</feature>
<dbReference type="AlphaFoldDB" id="X6LPQ1"/>
<feature type="non-terminal residue" evidence="2">
    <location>
        <position position="1"/>
    </location>
</feature>
<dbReference type="Proteomes" id="UP000023152">
    <property type="component" value="Unassembled WGS sequence"/>
</dbReference>
<gene>
    <name evidence="2" type="ORF">RFI_33798</name>
</gene>
<accession>X6LPQ1</accession>
<evidence type="ECO:0000313" key="2">
    <source>
        <dbReference type="EMBL" id="ETO03604.1"/>
    </source>
</evidence>
<protein>
    <submittedName>
        <fullName evidence="2">Uncharacterized protein</fullName>
    </submittedName>
</protein>
<feature type="compositionally biased region" description="Basic and acidic residues" evidence="1">
    <location>
        <begin position="119"/>
        <end position="138"/>
    </location>
</feature>
<dbReference type="EMBL" id="ASPP01032872">
    <property type="protein sequence ID" value="ETO03604.1"/>
    <property type="molecule type" value="Genomic_DNA"/>
</dbReference>
<feature type="compositionally biased region" description="Basic and acidic residues" evidence="1">
    <location>
        <begin position="83"/>
        <end position="107"/>
    </location>
</feature>
<evidence type="ECO:0000256" key="1">
    <source>
        <dbReference type="SAM" id="MobiDB-lite"/>
    </source>
</evidence>
<feature type="region of interest" description="Disordered" evidence="1">
    <location>
        <begin position="73"/>
        <end position="138"/>
    </location>
</feature>
<sequence length="138" mass="16156">ARFVVLFDLKELKEIIRNKMNVEIEKGQTSERNINSFLVQNKICDTEIKITCEISFGKHQQLYIYENNIRLAKDDDDDENDNDNEHHHENEKDYGEKEEEERGKGNGESDDDESGGNNVKKEVKLDEPKDNNNNKKKK</sequence>
<proteinExistence type="predicted"/>
<name>X6LPQ1_RETFI</name>
<comment type="caution">
    <text evidence="2">The sequence shown here is derived from an EMBL/GenBank/DDBJ whole genome shotgun (WGS) entry which is preliminary data.</text>
</comment>
<evidence type="ECO:0000313" key="3">
    <source>
        <dbReference type="Proteomes" id="UP000023152"/>
    </source>
</evidence>
<organism evidence="2 3">
    <name type="scientific">Reticulomyxa filosa</name>
    <dbReference type="NCBI Taxonomy" id="46433"/>
    <lineage>
        <taxon>Eukaryota</taxon>
        <taxon>Sar</taxon>
        <taxon>Rhizaria</taxon>
        <taxon>Retaria</taxon>
        <taxon>Foraminifera</taxon>
        <taxon>Monothalamids</taxon>
        <taxon>Reticulomyxidae</taxon>
        <taxon>Reticulomyxa</taxon>
    </lineage>
</organism>
<reference evidence="2 3" key="1">
    <citation type="journal article" date="2013" name="Curr. Biol.">
        <title>The Genome of the Foraminiferan Reticulomyxa filosa.</title>
        <authorList>
            <person name="Glockner G."/>
            <person name="Hulsmann N."/>
            <person name="Schleicher M."/>
            <person name="Noegel A.A."/>
            <person name="Eichinger L."/>
            <person name="Gallinger C."/>
            <person name="Pawlowski J."/>
            <person name="Sierra R."/>
            <person name="Euteneuer U."/>
            <person name="Pillet L."/>
            <person name="Moustafa A."/>
            <person name="Platzer M."/>
            <person name="Groth M."/>
            <person name="Szafranski K."/>
            <person name="Schliwa M."/>
        </authorList>
    </citation>
    <scope>NUCLEOTIDE SEQUENCE [LARGE SCALE GENOMIC DNA]</scope>
</reference>
<keyword evidence="3" id="KW-1185">Reference proteome</keyword>